<keyword evidence="1" id="KW-0732">Signal</keyword>
<gene>
    <name evidence="2" type="ORF">EZ315_05680</name>
</gene>
<comment type="caution">
    <text evidence="2">The sequence shown here is derived from an EMBL/GenBank/DDBJ whole genome shotgun (WGS) entry which is preliminary data.</text>
</comment>
<evidence type="ECO:0000256" key="1">
    <source>
        <dbReference type="SAM" id="SignalP"/>
    </source>
</evidence>
<proteinExistence type="predicted"/>
<evidence type="ECO:0008006" key="4">
    <source>
        <dbReference type="Google" id="ProtNLM"/>
    </source>
</evidence>
<name>A0A4Z0V5U3_9BACT</name>
<feature type="chain" id="PRO_5021400746" description="Aromatic hydrocarbon degradation protein" evidence="1">
    <location>
        <begin position="27"/>
        <end position="417"/>
    </location>
</feature>
<dbReference type="SUPFAM" id="SSF56935">
    <property type="entry name" value="Porins"/>
    <property type="match status" value="1"/>
</dbReference>
<keyword evidence="3" id="KW-1185">Reference proteome</keyword>
<reference evidence="2 3" key="1">
    <citation type="submission" date="2019-02" db="EMBL/GenBank/DDBJ databases">
        <title>Isolation and identification of novel species under the genus Muribaculum.</title>
        <authorList>
            <person name="Miyake S."/>
            <person name="Ding Y."/>
            <person name="Low A."/>
            <person name="Soh M."/>
            <person name="Seedorf H."/>
        </authorList>
    </citation>
    <scope>NUCLEOTIDE SEQUENCE [LARGE SCALE GENOMIC DNA]</scope>
    <source>
        <strain evidence="2 3">TLL-A3</strain>
    </source>
</reference>
<dbReference type="AlphaFoldDB" id="A0A4Z0V5U3"/>
<protein>
    <recommendedName>
        <fullName evidence="4">Aromatic hydrocarbon degradation protein</fullName>
    </recommendedName>
</protein>
<organism evidence="2 3">
    <name type="scientific">Duncaniella freteri</name>
    <dbReference type="NCBI Taxonomy" id="2530391"/>
    <lineage>
        <taxon>Bacteria</taxon>
        <taxon>Pseudomonadati</taxon>
        <taxon>Bacteroidota</taxon>
        <taxon>Bacteroidia</taxon>
        <taxon>Bacteroidales</taxon>
        <taxon>Muribaculaceae</taxon>
        <taxon>Duncaniella</taxon>
    </lineage>
</organism>
<feature type="signal peptide" evidence="1">
    <location>
        <begin position="1"/>
        <end position="26"/>
    </location>
</feature>
<evidence type="ECO:0000313" key="2">
    <source>
        <dbReference type="EMBL" id="TGG40211.1"/>
    </source>
</evidence>
<dbReference type="Proteomes" id="UP000297635">
    <property type="component" value="Unassembled WGS sequence"/>
</dbReference>
<dbReference type="RefSeq" id="WP_135471224.1">
    <property type="nucleotide sequence ID" value="NZ_CASCVZ010000008.1"/>
</dbReference>
<dbReference type="Gene3D" id="2.40.160.60">
    <property type="entry name" value="Outer membrane protein transport protein (OMPP1/FadL/TodX)"/>
    <property type="match status" value="1"/>
</dbReference>
<dbReference type="EMBL" id="SJSA01000001">
    <property type="protein sequence ID" value="TGG40211.1"/>
    <property type="molecule type" value="Genomic_DNA"/>
</dbReference>
<accession>A0A4Z0V5U3</accession>
<sequence>MKLIRTTITFLCALGALICLSPAAKAQETSPYSKFGYGSLGDNATSTQRQMGGTGYAMHSGRQINAMNPASYASVDSLTFLFDIGVDVTRYTRKDATGSQTDWGGGIDYVTMLFPVSKTIGVSAGLVPFTSVGYAFGSTIENGYSSHQGSGGINQLYLGAGITPVKGLRLGVNISYLFGNICNDVLATSSNGISAVFEQMMEIQDYHLRFGAQYTCNISHKHSVTAGVTFEPGKSLLGDTYVVKYLQNSSATPDTIAPGVVSLKNNFSLPSSWGFGVAYDFNNRLHAELDFTYQPWKKAKYAQIENFSATRIDDRWKVAVGASYQPDPRGSYFKRMSYRAGAFYNRDYIMVGDNHVRDYGISCGVGFPAHSSKTIINLGFEYKQRQATPNPLLKENYFNLTLGVNFNGTWFYRNKLK</sequence>
<evidence type="ECO:0000313" key="3">
    <source>
        <dbReference type="Proteomes" id="UP000297635"/>
    </source>
</evidence>
<dbReference type="GeneID" id="82149278"/>